<accession>A0A563EKN1</accession>
<protein>
    <submittedName>
        <fullName evidence="2">GNAT family N-acetyltransferase</fullName>
    </submittedName>
</protein>
<name>A0A563EKN1_9PSEU</name>
<dbReference type="InterPro" id="IPR027455">
    <property type="entry name" value="Sper_AcTfrase_N"/>
</dbReference>
<dbReference type="Pfam" id="PF00583">
    <property type="entry name" value="Acetyltransf_1"/>
    <property type="match status" value="1"/>
</dbReference>
<dbReference type="PROSITE" id="PS51186">
    <property type="entry name" value="GNAT"/>
    <property type="match status" value="1"/>
</dbReference>
<dbReference type="Proteomes" id="UP000316639">
    <property type="component" value="Unassembled WGS sequence"/>
</dbReference>
<reference evidence="2 3" key="1">
    <citation type="submission" date="2019-07" db="EMBL/GenBank/DDBJ databases">
        <title>Lentzea xizangensis sp. nov., isolated from Qinghai-Tibetan Plateau Soils.</title>
        <authorList>
            <person name="Huang J."/>
        </authorList>
    </citation>
    <scope>NUCLEOTIDE SEQUENCE [LARGE SCALE GENOMIC DNA]</scope>
    <source>
        <strain evidence="2 3">FXJ1.1311</strain>
    </source>
</reference>
<dbReference type="SUPFAM" id="SSF55729">
    <property type="entry name" value="Acyl-CoA N-acyltransferases (Nat)"/>
    <property type="match status" value="1"/>
</dbReference>
<organism evidence="2 3">
    <name type="scientific">Lentzea tibetensis</name>
    <dbReference type="NCBI Taxonomy" id="2591470"/>
    <lineage>
        <taxon>Bacteria</taxon>
        <taxon>Bacillati</taxon>
        <taxon>Actinomycetota</taxon>
        <taxon>Actinomycetes</taxon>
        <taxon>Pseudonocardiales</taxon>
        <taxon>Pseudonocardiaceae</taxon>
        <taxon>Lentzea</taxon>
    </lineage>
</organism>
<comment type="caution">
    <text evidence="2">The sequence shown here is derived from an EMBL/GenBank/DDBJ whole genome shotgun (WGS) entry which is preliminary data.</text>
</comment>
<dbReference type="Gene3D" id="3.40.630.30">
    <property type="match status" value="1"/>
</dbReference>
<dbReference type="InterPro" id="IPR000182">
    <property type="entry name" value="GNAT_dom"/>
</dbReference>
<dbReference type="GO" id="GO:0016747">
    <property type="term" value="F:acyltransferase activity, transferring groups other than amino-acyl groups"/>
    <property type="evidence" value="ECO:0007669"/>
    <property type="project" value="InterPro"/>
</dbReference>
<evidence type="ECO:0000313" key="3">
    <source>
        <dbReference type="Proteomes" id="UP000316639"/>
    </source>
</evidence>
<dbReference type="RefSeq" id="WP_146357706.1">
    <property type="nucleotide sequence ID" value="NZ_VOBR01000025.1"/>
</dbReference>
<dbReference type="OrthoDB" id="3526335at2"/>
<evidence type="ECO:0000313" key="2">
    <source>
        <dbReference type="EMBL" id="TWP47591.1"/>
    </source>
</evidence>
<dbReference type="Gene3D" id="1.10.287.900">
    <property type="entry name" value="The crystal structure of the spermine/spermidine acetyltransferase from enterococcus faecali"/>
    <property type="match status" value="1"/>
</dbReference>
<evidence type="ECO:0000259" key="1">
    <source>
        <dbReference type="PROSITE" id="PS51186"/>
    </source>
</evidence>
<gene>
    <name evidence="2" type="ORF">FKR81_32045</name>
</gene>
<proteinExistence type="predicted"/>
<keyword evidence="3" id="KW-1185">Reference proteome</keyword>
<keyword evidence="2" id="KW-0808">Transferase</keyword>
<dbReference type="AlphaFoldDB" id="A0A563EKN1"/>
<dbReference type="CDD" id="cd04301">
    <property type="entry name" value="NAT_SF"/>
    <property type="match status" value="1"/>
</dbReference>
<sequence length="156" mass="17372">MTTHLREITDANRDAVCALRVRPDQEQFVASVAKSLEHAATTPEGEPWYRAVYSGDEPVGFVMLSWNVPPGRPGILGPFFLWRLLIDERHQGRGFGREVVALVVDLIRADGATELLTSYHPGEGEPWPFYRGLGFEPTGEIEDGEIVLRLALSGRE</sequence>
<dbReference type="EMBL" id="VOBR01000025">
    <property type="protein sequence ID" value="TWP47591.1"/>
    <property type="molecule type" value="Genomic_DNA"/>
</dbReference>
<feature type="domain" description="N-acetyltransferase" evidence="1">
    <location>
        <begin position="3"/>
        <end position="153"/>
    </location>
</feature>
<dbReference type="InterPro" id="IPR016181">
    <property type="entry name" value="Acyl_CoA_acyltransferase"/>
</dbReference>